<reference evidence="3" key="2">
    <citation type="submission" date="2012-07" db="EMBL/GenBank/DDBJ databases">
        <title>Complete genome sequence of 'Candidatus Mycoplasma haemolamae'.</title>
        <authorList>
            <person name="Guimaraes A.M.S."/>
            <person name="Toth B."/>
            <person name="Santos A.P."/>
            <person name="Nascimento N.C."/>
            <person name="Sojka J.E."/>
            <person name="Messick J.B."/>
        </authorList>
    </citation>
    <scope>NUCLEOTIDE SEQUENCE [LARGE SCALE GENOMIC DNA]</scope>
    <source>
        <strain evidence="3">Purdue</strain>
    </source>
</reference>
<feature type="compositionally biased region" description="Polar residues" evidence="1">
    <location>
        <begin position="38"/>
        <end position="51"/>
    </location>
</feature>
<evidence type="ECO:0000313" key="3">
    <source>
        <dbReference type="Proteomes" id="UP000006502"/>
    </source>
</evidence>
<keyword evidence="3" id="KW-1185">Reference proteome</keyword>
<name>I7BJH6_MYCHA</name>
<evidence type="ECO:0000313" key="2">
    <source>
        <dbReference type="EMBL" id="AFO52008.1"/>
    </source>
</evidence>
<dbReference type="HOGENOM" id="CLU_107120_0_0_14"/>
<dbReference type="PATRIC" id="fig|1212765.3.peg.481"/>
<feature type="region of interest" description="Disordered" evidence="1">
    <location>
        <begin position="35"/>
        <end position="124"/>
    </location>
</feature>
<gene>
    <name evidence="2" type="ordered locus">MHLP_02140</name>
</gene>
<proteinExistence type="predicted"/>
<dbReference type="Proteomes" id="UP000006502">
    <property type="component" value="Chromosome"/>
</dbReference>
<dbReference type="KEGG" id="mhl:MHLP_02140"/>
<evidence type="ECO:0000256" key="1">
    <source>
        <dbReference type="SAM" id="MobiDB-lite"/>
    </source>
</evidence>
<protein>
    <submittedName>
        <fullName evidence="2">Uncharacterized protein</fullName>
    </submittedName>
</protein>
<reference evidence="2 3" key="1">
    <citation type="journal article" date="2012" name="J. Bacteriol.">
        <title>Genome Sequence of "Candidatus Mycoplasma haemolamae" Strain Purdue, a Red Blood Cell Pathogen of Alpacas (Vicugna pacos) and Llamas (Lama glama).</title>
        <authorList>
            <person name="Guimaraes A.M."/>
            <person name="Toth B."/>
            <person name="Santos A.P."/>
            <person name="do Nascimento N.C."/>
            <person name="Kritchevsky J.E."/>
            <person name="Messick J.B."/>
        </authorList>
    </citation>
    <scope>NUCLEOTIDE SEQUENCE [LARGE SCALE GENOMIC DNA]</scope>
    <source>
        <strain evidence="2 3">Purdue</strain>
    </source>
</reference>
<organism evidence="2 3">
    <name type="scientific">Mycoplasma haematolamae (strain Purdue)</name>
    <dbReference type="NCBI Taxonomy" id="1212765"/>
    <lineage>
        <taxon>Bacteria</taxon>
        <taxon>Bacillati</taxon>
        <taxon>Mycoplasmatota</taxon>
        <taxon>Mollicutes</taxon>
        <taxon>Mycoplasmataceae</taxon>
        <taxon>Mycoplasma</taxon>
    </lineage>
</organism>
<dbReference type="AlphaFoldDB" id="I7BJH6"/>
<sequence>MSLFSTKAVVTFFVGSGGIAGSSYGVVRYVNSGAPVQRSESTGSEVSTRLESQPLALPEKDGNGEANKPDTANSEGQLSPKRSEEIESSNPFSEQEVQRTVGVGESQGDASQQLEDEEDGNEEDYKVEGTLAVVKGDVGDSYELKIYYKGHEAEEDKVLIPGIFFKAIQSTANSRVNSFNLDLWEVGTDWSKFLGTLESRRTELKKAFDDAVLDQLIQKVKEKAGVN</sequence>
<dbReference type="STRING" id="1212765.MHLP_02140"/>
<dbReference type="EMBL" id="CP003731">
    <property type="protein sequence ID" value="AFO52008.1"/>
    <property type="molecule type" value="Genomic_DNA"/>
</dbReference>
<accession>I7BJH6</accession>